<keyword evidence="1" id="KW-0175">Coiled coil</keyword>
<evidence type="ECO:0000313" key="3">
    <source>
        <dbReference type="Proteomes" id="UP000809243"/>
    </source>
</evidence>
<comment type="caution">
    <text evidence="2">The sequence shown here is derived from an EMBL/GenBank/DDBJ whole genome shotgun (WGS) entry which is preliminary data.</text>
</comment>
<proteinExistence type="predicted"/>
<evidence type="ECO:0000256" key="1">
    <source>
        <dbReference type="SAM" id="Coils"/>
    </source>
</evidence>
<organism evidence="2 3">
    <name type="scientific">Candidatus Iainarchaeum sp</name>
    <dbReference type="NCBI Taxonomy" id="3101447"/>
    <lineage>
        <taxon>Archaea</taxon>
        <taxon>Candidatus Iainarchaeota</taxon>
        <taxon>Candidatus Iainarchaeia</taxon>
        <taxon>Candidatus Iainarchaeales</taxon>
        <taxon>Candidatus Iainarchaeaceae</taxon>
        <taxon>Candidatus Iainarchaeum</taxon>
    </lineage>
</organism>
<protein>
    <submittedName>
        <fullName evidence="2">Uncharacterized protein</fullName>
    </submittedName>
</protein>
<accession>A0A938YXV3</accession>
<gene>
    <name evidence="2" type="ORF">JW744_02605</name>
</gene>
<feature type="coiled-coil region" evidence="1">
    <location>
        <begin position="45"/>
        <end position="72"/>
    </location>
</feature>
<dbReference type="EMBL" id="JAFGDB010000041">
    <property type="protein sequence ID" value="MBN2067333.1"/>
    <property type="molecule type" value="Genomic_DNA"/>
</dbReference>
<dbReference type="AlphaFoldDB" id="A0A938YXV3"/>
<evidence type="ECO:0000313" key="2">
    <source>
        <dbReference type="EMBL" id="MBN2067333.1"/>
    </source>
</evidence>
<sequence>MAKPRKVKVGAKPRARAIPFSQVAAPGLLGRLSRRIVSLQNRISLADSASEKAKMKKQLAKVREELRSAQKAA</sequence>
<name>A0A938YXV3_9ARCH</name>
<reference evidence="2" key="1">
    <citation type="submission" date="2021-01" db="EMBL/GenBank/DDBJ databases">
        <title>Active Sulfur Cycling in an Early Earth Analoge.</title>
        <authorList>
            <person name="Hahn C.R."/>
            <person name="Youssef N.H."/>
            <person name="Elshahed M."/>
        </authorList>
    </citation>
    <scope>NUCLEOTIDE SEQUENCE</scope>
    <source>
        <strain evidence="2">Zod_Metabat.1151</strain>
    </source>
</reference>
<dbReference type="Proteomes" id="UP000809243">
    <property type="component" value="Unassembled WGS sequence"/>
</dbReference>